<feature type="chain" id="PRO_5042828430" description="Cellulose synthase-like protein G2" evidence="11">
    <location>
        <begin position="28"/>
        <end position="617"/>
    </location>
</feature>
<dbReference type="FunFam" id="3.90.550.10:FF:000194">
    <property type="entry name" value="Cellulose synthase-like protein G2 isoform A"/>
    <property type="match status" value="1"/>
</dbReference>
<dbReference type="GO" id="GO:0016020">
    <property type="term" value="C:membrane"/>
    <property type="evidence" value="ECO:0007669"/>
    <property type="project" value="InterPro"/>
</dbReference>
<dbReference type="InterPro" id="IPR029044">
    <property type="entry name" value="Nucleotide-diphossugar_trans"/>
</dbReference>
<evidence type="ECO:0000256" key="8">
    <source>
        <dbReference type="PIRSR" id="PIRSR605150-1"/>
    </source>
</evidence>
<reference evidence="12 13" key="1">
    <citation type="journal article" date="2024" name="Plant J.">
        <title>Genome sequences and population genomics reveal climatic adaptation and genomic divergence between two closely related sweetgum species.</title>
        <authorList>
            <person name="Xu W.Q."/>
            <person name="Ren C.Q."/>
            <person name="Zhang X.Y."/>
            <person name="Comes H.P."/>
            <person name="Liu X.H."/>
            <person name="Li Y.G."/>
            <person name="Kettle C.J."/>
            <person name="Jalonen R."/>
            <person name="Gaisberger H."/>
            <person name="Ma Y.Z."/>
            <person name="Qiu Y.X."/>
        </authorList>
    </citation>
    <scope>NUCLEOTIDE SEQUENCE [LARGE SCALE GENOMIC DNA]</scope>
    <source>
        <strain evidence="12">Hangzhou</strain>
    </source>
</reference>
<keyword evidence="7" id="KW-0961">Cell wall biogenesis/degradation</keyword>
<dbReference type="InterPro" id="IPR005150">
    <property type="entry name" value="Cellulose_synth"/>
</dbReference>
<evidence type="ECO:0000256" key="6">
    <source>
        <dbReference type="ARBA" id="ARBA00023136"/>
    </source>
</evidence>
<feature type="active site" evidence="8">
    <location>
        <position position="330"/>
    </location>
</feature>
<evidence type="ECO:0000256" key="7">
    <source>
        <dbReference type="ARBA" id="ARBA00023316"/>
    </source>
</evidence>
<feature type="transmembrane region" description="Helical" evidence="10">
    <location>
        <begin position="530"/>
        <end position="556"/>
    </location>
</feature>
<sequence>MATPMFPWLMVFASELVLSFLWLLSQAYRWRPNSRTIFPERLPEEKELPAIDVFICTADPKKEPAVEVMNTVLSAMALDYPPEKLSVYLSDDGGSYSTMYAVTEAWCFAKLWIPFCRRYRIKCRCPKAYFSVLEVDQGEFNSIHEFAEKREKIKLRMSSVKSNSPYILVLDCDMYCNDPTSAKQAMCFHLDPKRPPSLAFVQFPQSFHNVSNSDIYDGQLRTIFQVMWPGTDGLRGPIVSGTCFYMRREVLYGIATQKVMDLIQLQQSFGSSNEFIKSLHQGYQQNVINKGDLSGSIFQKEAQFLASCGYEKNTGWGKQIGFMYGTVVEDYFTGFILHCKGWTSVLYDPSRPTFLGSATTNLNDTLVQNTRWNSGMLGVGLSRFCPLVYGSLRMSVLVSMCYAYLTFQSLYSFPLWCLSTIPQLCLLNGIPMYPKASTPWFMIYSFLFLSSIFKHLEEVLSTGGSIQTWWNEQRIWMIKSVTAYFYGTLDAILKLVGMREARFMPTNKVDDDEQIKLYQRGTFDFQTSTALLAPLVTFVILNLASFVGGIARAIIAGGMEELFGQIFLSFFILIVNYPIIDGMIVRKDKGRVPPSVTLLCVVISMIFLALGSIVLMF</sequence>
<keyword evidence="3" id="KW-0808">Transferase</keyword>
<dbReference type="Proteomes" id="UP001415857">
    <property type="component" value="Unassembled WGS sequence"/>
</dbReference>
<dbReference type="Pfam" id="PF03552">
    <property type="entry name" value="Cellulose_synt"/>
    <property type="match status" value="3"/>
</dbReference>
<evidence type="ECO:0000256" key="4">
    <source>
        <dbReference type="ARBA" id="ARBA00022692"/>
    </source>
</evidence>
<organism evidence="12 13">
    <name type="scientific">Liquidambar formosana</name>
    <name type="common">Formosan gum</name>
    <dbReference type="NCBI Taxonomy" id="63359"/>
    <lineage>
        <taxon>Eukaryota</taxon>
        <taxon>Viridiplantae</taxon>
        <taxon>Streptophyta</taxon>
        <taxon>Embryophyta</taxon>
        <taxon>Tracheophyta</taxon>
        <taxon>Spermatophyta</taxon>
        <taxon>Magnoliopsida</taxon>
        <taxon>eudicotyledons</taxon>
        <taxon>Gunneridae</taxon>
        <taxon>Pentapetalae</taxon>
        <taxon>Saxifragales</taxon>
        <taxon>Altingiaceae</taxon>
        <taxon>Liquidambar</taxon>
    </lineage>
</organism>
<keyword evidence="6 10" id="KW-0472">Membrane</keyword>
<feature type="active site" evidence="8">
    <location>
        <position position="92"/>
    </location>
</feature>
<protein>
    <recommendedName>
        <fullName evidence="14">Cellulose synthase-like protein G2</fullName>
    </recommendedName>
</protein>
<comment type="caution">
    <text evidence="12">The sequence shown here is derived from an EMBL/GenBank/DDBJ whole genome shotgun (WGS) entry which is preliminary data.</text>
</comment>
<dbReference type="GO" id="GO:0012505">
    <property type="term" value="C:endomembrane system"/>
    <property type="evidence" value="ECO:0007669"/>
    <property type="project" value="UniProtKB-SubCell"/>
</dbReference>
<evidence type="ECO:0000256" key="10">
    <source>
        <dbReference type="SAM" id="Phobius"/>
    </source>
</evidence>
<evidence type="ECO:0008006" key="14">
    <source>
        <dbReference type="Google" id="ProtNLM"/>
    </source>
</evidence>
<evidence type="ECO:0000256" key="9">
    <source>
        <dbReference type="PIRSR" id="PIRSR605150-2"/>
    </source>
</evidence>
<evidence type="ECO:0000256" key="1">
    <source>
        <dbReference type="ARBA" id="ARBA00004127"/>
    </source>
</evidence>
<keyword evidence="4 10" id="KW-0812">Transmembrane</keyword>
<dbReference type="PANTHER" id="PTHR13301">
    <property type="entry name" value="X-BOX TRANSCRIPTION FACTOR-RELATED"/>
    <property type="match status" value="1"/>
</dbReference>
<evidence type="ECO:0000256" key="5">
    <source>
        <dbReference type="ARBA" id="ARBA00022989"/>
    </source>
</evidence>
<dbReference type="GO" id="GO:0016760">
    <property type="term" value="F:cellulose synthase (UDP-forming) activity"/>
    <property type="evidence" value="ECO:0007669"/>
    <property type="project" value="InterPro"/>
</dbReference>
<dbReference type="SUPFAM" id="SSF53448">
    <property type="entry name" value="Nucleotide-diphospho-sugar transferases"/>
    <property type="match status" value="1"/>
</dbReference>
<comment type="subcellular location">
    <subcellularLocation>
        <location evidence="1">Endomembrane system</location>
        <topology evidence="1">Multi-pass membrane protein</topology>
    </subcellularLocation>
</comment>
<accession>A0AAP0S6F9</accession>
<dbReference type="EMBL" id="JBBPBK010000003">
    <property type="protein sequence ID" value="KAK9288227.1"/>
    <property type="molecule type" value="Genomic_DNA"/>
</dbReference>
<keyword evidence="2" id="KW-0328">Glycosyltransferase</keyword>
<keyword evidence="11" id="KW-0732">Signal</keyword>
<dbReference type="GO" id="GO:0071555">
    <property type="term" value="P:cell wall organization"/>
    <property type="evidence" value="ECO:0007669"/>
    <property type="project" value="UniProtKB-KW"/>
</dbReference>
<evidence type="ECO:0000256" key="11">
    <source>
        <dbReference type="SAM" id="SignalP"/>
    </source>
</evidence>
<gene>
    <name evidence="12" type="ORF">L1049_016676</name>
</gene>
<dbReference type="GO" id="GO:0030244">
    <property type="term" value="P:cellulose biosynthetic process"/>
    <property type="evidence" value="ECO:0007669"/>
    <property type="project" value="InterPro"/>
</dbReference>
<proteinExistence type="predicted"/>
<dbReference type="AlphaFoldDB" id="A0AAP0S6F9"/>
<keyword evidence="13" id="KW-1185">Reference proteome</keyword>
<dbReference type="Gene3D" id="3.90.550.10">
    <property type="entry name" value="Spore Coat Polysaccharide Biosynthesis Protein SpsA, Chain A"/>
    <property type="match status" value="1"/>
</dbReference>
<feature type="transmembrane region" description="Helical" evidence="10">
    <location>
        <begin position="562"/>
        <end position="584"/>
    </location>
</feature>
<feature type="binding site" evidence="9">
    <location>
        <position position="92"/>
    </location>
    <ligand>
        <name>UDP-alpha-D-glucose</name>
        <dbReference type="ChEBI" id="CHEBI:58885"/>
    </ligand>
</feature>
<feature type="binding site" evidence="9">
    <location>
        <position position="62"/>
    </location>
    <ligand>
        <name>UDP-alpha-D-glucose</name>
        <dbReference type="ChEBI" id="CHEBI:58885"/>
    </ligand>
</feature>
<evidence type="ECO:0000313" key="12">
    <source>
        <dbReference type="EMBL" id="KAK9288227.1"/>
    </source>
</evidence>
<name>A0AAP0S6F9_LIQFO</name>
<evidence type="ECO:0000256" key="2">
    <source>
        <dbReference type="ARBA" id="ARBA00022676"/>
    </source>
</evidence>
<feature type="signal peptide" evidence="11">
    <location>
        <begin position="1"/>
        <end position="27"/>
    </location>
</feature>
<feature type="transmembrane region" description="Helical" evidence="10">
    <location>
        <begin position="596"/>
        <end position="616"/>
    </location>
</feature>
<evidence type="ECO:0000256" key="3">
    <source>
        <dbReference type="ARBA" id="ARBA00022679"/>
    </source>
</evidence>
<feature type="binding site" evidence="9">
    <location>
        <position position="63"/>
    </location>
    <ligand>
        <name>UDP-alpha-D-glucose</name>
        <dbReference type="ChEBI" id="CHEBI:58885"/>
    </ligand>
</feature>
<evidence type="ECO:0000313" key="13">
    <source>
        <dbReference type="Proteomes" id="UP001415857"/>
    </source>
</evidence>
<keyword evidence="5 10" id="KW-1133">Transmembrane helix</keyword>